<dbReference type="SUPFAM" id="SSF51395">
    <property type="entry name" value="FMN-linked oxidoreductases"/>
    <property type="match status" value="1"/>
</dbReference>
<dbReference type="EMBL" id="JH159155">
    <property type="protein sequence ID" value="EGZ15544.1"/>
    <property type="molecule type" value="Genomic_DNA"/>
</dbReference>
<dbReference type="InterPro" id="IPR045247">
    <property type="entry name" value="Oye-like"/>
</dbReference>
<evidence type="ECO:0000259" key="4">
    <source>
        <dbReference type="Pfam" id="PF00724"/>
    </source>
</evidence>
<dbReference type="GO" id="GO:0005829">
    <property type="term" value="C:cytosol"/>
    <property type="evidence" value="ECO:0007669"/>
    <property type="project" value="UniProtKB-ARBA"/>
</dbReference>
<dbReference type="GO" id="GO:0016628">
    <property type="term" value="F:oxidoreductase activity, acting on the CH-CH group of donors, NAD or NADP as acceptor"/>
    <property type="evidence" value="ECO:0007669"/>
    <property type="project" value="UniProtKB-ARBA"/>
</dbReference>
<keyword evidence="6" id="KW-1185">Reference proteome</keyword>
<dbReference type="PANTHER" id="PTHR22893">
    <property type="entry name" value="NADH OXIDOREDUCTASE-RELATED"/>
    <property type="match status" value="1"/>
</dbReference>
<organism evidence="5 6">
    <name type="scientific">Phytophthora sojae (strain P6497)</name>
    <name type="common">Soybean stem and root rot agent</name>
    <name type="synonym">Phytophthora megasperma f. sp. glycines</name>
    <dbReference type="NCBI Taxonomy" id="1094619"/>
    <lineage>
        <taxon>Eukaryota</taxon>
        <taxon>Sar</taxon>
        <taxon>Stramenopiles</taxon>
        <taxon>Oomycota</taxon>
        <taxon>Peronosporomycetes</taxon>
        <taxon>Peronosporales</taxon>
        <taxon>Peronosporaceae</taxon>
        <taxon>Phytophthora</taxon>
    </lineage>
</organism>
<dbReference type="KEGG" id="psoj:PHYSODRAFT_507289"/>
<dbReference type="Pfam" id="PF00724">
    <property type="entry name" value="Oxidored_FMN"/>
    <property type="match status" value="1"/>
</dbReference>
<dbReference type="GO" id="GO:0010181">
    <property type="term" value="F:FMN binding"/>
    <property type="evidence" value="ECO:0007669"/>
    <property type="project" value="InterPro"/>
</dbReference>
<dbReference type="Gene3D" id="3.20.20.70">
    <property type="entry name" value="Aldolase class I"/>
    <property type="match status" value="1"/>
</dbReference>
<dbReference type="PANTHER" id="PTHR22893:SF91">
    <property type="entry name" value="NADPH DEHYDROGENASE 2-RELATED"/>
    <property type="match status" value="1"/>
</dbReference>
<evidence type="ECO:0000313" key="5">
    <source>
        <dbReference type="EMBL" id="EGZ15544.1"/>
    </source>
</evidence>
<dbReference type="GeneID" id="20658736"/>
<reference evidence="5 6" key="1">
    <citation type="journal article" date="2006" name="Science">
        <title>Phytophthora genome sequences uncover evolutionary origins and mechanisms of pathogenesis.</title>
        <authorList>
            <person name="Tyler B.M."/>
            <person name="Tripathy S."/>
            <person name="Zhang X."/>
            <person name="Dehal P."/>
            <person name="Jiang R.H."/>
            <person name="Aerts A."/>
            <person name="Arredondo F.D."/>
            <person name="Baxter L."/>
            <person name="Bensasson D."/>
            <person name="Beynon J.L."/>
            <person name="Chapman J."/>
            <person name="Damasceno C.M."/>
            <person name="Dorrance A.E."/>
            <person name="Dou D."/>
            <person name="Dickerman A.W."/>
            <person name="Dubchak I.L."/>
            <person name="Garbelotto M."/>
            <person name="Gijzen M."/>
            <person name="Gordon S.G."/>
            <person name="Govers F."/>
            <person name="Grunwald N.J."/>
            <person name="Huang W."/>
            <person name="Ivors K.L."/>
            <person name="Jones R.W."/>
            <person name="Kamoun S."/>
            <person name="Krampis K."/>
            <person name="Lamour K.H."/>
            <person name="Lee M.K."/>
            <person name="McDonald W.H."/>
            <person name="Medina M."/>
            <person name="Meijer H.J."/>
            <person name="Nordberg E.K."/>
            <person name="Maclean D.J."/>
            <person name="Ospina-Giraldo M.D."/>
            <person name="Morris P.F."/>
            <person name="Phuntumart V."/>
            <person name="Putnam N.H."/>
            <person name="Rash S."/>
            <person name="Rose J.K."/>
            <person name="Sakihama Y."/>
            <person name="Salamov A.A."/>
            <person name="Savidor A."/>
            <person name="Scheuring C.F."/>
            <person name="Smith B.M."/>
            <person name="Sobral B.W."/>
            <person name="Terry A."/>
            <person name="Torto-Alalibo T.A."/>
            <person name="Win J."/>
            <person name="Xu Z."/>
            <person name="Zhang H."/>
            <person name="Grigoriev I.V."/>
            <person name="Rokhsar D.S."/>
            <person name="Boore J.L."/>
        </authorList>
    </citation>
    <scope>NUCLEOTIDE SEQUENCE [LARGE SCALE GENOMIC DNA]</scope>
    <source>
        <strain evidence="5 6">P6497</strain>
    </source>
</reference>
<name>G4ZKD4_PHYSP</name>
<dbReference type="CDD" id="cd02933">
    <property type="entry name" value="OYE_like_FMN"/>
    <property type="match status" value="1"/>
</dbReference>
<sequence length="380" mass="42023">MAHTENYKLFTPLQMGDDLVLKNRVVFGPATRARINPVSHAPGEMSAIYYEQRAGAGLVISEGCAISEQGFGWYGSPGLYTAEQAAGWKEIVDRVHQKGGKIFVQLWHMGRQSHPSFHADNEVVSASATVLEGGNTRNADGERTCFERARALALDEIPHVVEQYRQCAELAKKVGFDGAEVHAGSGYLIDQFLQSCTNQRTDEYGGSFENRYRLLNEIVEAVKTVYPANRIGVRASPSSKYGSMGSADNAELFTYVFQRLSEHGLGYLAILDGFGFGYSDKSRVMTALDAKIHFKGIVMANCSYTRDTAEGVIHSGAADLVSFVRGFMSNPDLVERFRNDWPLNDELAYELYWDPAKGKEGYITPPAYKPCPLKKLLPGF</sequence>
<evidence type="ECO:0000256" key="2">
    <source>
        <dbReference type="ARBA" id="ARBA00005979"/>
    </source>
</evidence>
<evidence type="ECO:0000256" key="3">
    <source>
        <dbReference type="ARBA" id="ARBA00023002"/>
    </source>
</evidence>
<dbReference type="InterPro" id="IPR013785">
    <property type="entry name" value="Aldolase_TIM"/>
</dbReference>
<dbReference type="FunFam" id="3.20.20.70:FF:000059">
    <property type="entry name" value="N-ethylmaleimide reductase, FMN-linked"/>
    <property type="match status" value="1"/>
</dbReference>
<feature type="domain" description="NADH:flavin oxidoreductase/NADH oxidase N-terminal" evidence="4">
    <location>
        <begin position="8"/>
        <end position="343"/>
    </location>
</feature>
<gene>
    <name evidence="5" type="ORF">PHYSODRAFT_507289</name>
</gene>
<dbReference type="InParanoid" id="G4ZKD4"/>
<dbReference type="SMR" id="G4ZKD4"/>
<proteinExistence type="inferred from homology"/>
<dbReference type="Proteomes" id="UP000002640">
    <property type="component" value="Unassembled WGS sequence"/>
</dbReference>
<dbReference type="RefSeq" id="XP_009529293.1">
    <property type="nucleotide sequence ID" value="XM_009530998.1"/>
</dbReference>
<evidence type="ECO:0000313" key="6">
    <source>
        <dbReference type="Proteomes" id="UP000002640"/>
    </source>
</evidence>
<dbReference type="OMA" id="YMECHDS"/>
<comment type="similarity">
    <text evidence="2">Belongs to the NADH:flavin oxidoreductase/NADH oxidase family.</text>
</comment>
<dbReference type="InterPro" id="IPR001155">
    <property type="entry name" value="OxRdtase_FMN_N"/>
</dbReference>
<dbReference type="AlphaFoldDB" id="G4ZKD4"/>
<keyword evidence="3" id="KW-0560">Oxidoreductase</keyword>
<accession>G4ZKD4</accession>
<comment type="cofactor">
    <cofactor evidence="1">
        <name>FMN</name>
        <dbReference type="ChEBI" id="CHEBI:58210"/>
    </cofactor>
</comment>
<protein>
    <recommendedName>
        <fullName evidence="4">NADH:flavin oxidoreductase/NADH oxidase N-terminal domain-containing protein</fullName>
    </recommendedName>
</protein>
<evidence type="ECO:0000256" key="1">
    <source>
        <dbReference type="ARBA" id="ARBA00001917"/>
    </source>
</evidence>